<organism evidence="1">
    <name type="scientific">Ophidiomyces ophidiicola</name>
    <dbReference type="NCBI Taxonomy" id="1387563"/>
    <lineage>
        <taxon>Eukaryota</taxon>
        <taxon>Fungi</taxon>
        <taxon>Dikarya</taxon>
        <taxon>Ascomycota</taxon>
        <taxon>Pezizomycotina</taxon>
        <taxon>Eurotiomycetes</taxon>
        <taxon>Eurotiomycetidae</taxon>
        <taxon>Onygenales</taxon>
        <taxon>Onygenaceae</taxon>
        <taxon>Ophidiomyces</taxon>
    </lineage>
</organism>
<accession>A0ACB8UMX3</accession>
<sequence>MVDNTALFDKLDDLADLEIAILLCLVAREHGIIDTDADHLDDLENELSLIVENTFKLSKAVVDCSPGTSWEEFSNAILIPRRDAYANQQLQSSHSKLNVDVHRESGSFHSERAFREQHGSRNKDERTLVNVVIAKNLNQAPETVQIQVLELIQSKRIFIKALVYNAPEIFLLIPLLSISRKPFSTLLNKHLNDHIYLSHHHGRADRFTNLEEASDWISDEAASEASVLRPAPSSPRSFQKSYITKEDIDILQQLSNNVSASADVNCYLQNFVVFLRLHRGVAGGVSPVATRHFRLLARCLAAFQHLDLLIPSLIAIAAKKTYRHRIIVAGPRDDRSLLYESSLEAAKYVLTGLTPEDIIEETLVEVEAPL</sequence>
<proteinExistence type="predicted"/>
<gene>
    <name evidence="1" type="ORF">LOY88_006613</name>
</gene>
<dbReference type="EMBL" id="JALBCA010000178">
    <property type="protein sequence ID" value="KAI2381766.1"/>
    <property type="molecule type" value="Genomic_DNA"/>
</dbReference>
<reference evidence="1" key="1">
    <citation type="journal article" date="2022" name="bioRxiv">
        <title>Population genetic analysis of Ophidiomyces ophidiicola, the causative agent of snake fungal disease, indicates recent introductions to the USA.</title>
        <authorList>
            <person name="Ladner J.T."/>
            <person name="Palmer J.M."/>
            <person name="Ettinger C.L."/>
            <person name="Stajich J.E."/>
            <person name="Farrell T.M."/>
            <person name="Glorioso B.M."/>
            <person name="Lawson B."/>
            <person name="Price S.J."/>
            <person name="Stengle A.G."/>
            <person name="Grear D.A."/>
            <person name="Lorch J.M."/>
        </authorList>
    </citation>
    <scope>NUCLEOTIDE SEQUENCE</scope>
    <source>
        <strain evidence="1">NWHC 24266-5</strain>
    </source>
</reference>
<comment type="caution">
    <text evidence="1">The sequence shown here is derived from an EMBL/GenBank/DDBJ whole genome shotgun (WGS) entry which is preliminary data.</text>
</comment>
<evidence type="ECO:0000313" key="1">
    <source>
        <dbReference type="EMBL" id="KAI2381766.1"/>
    </source>
</evidence>
<name>A0ACB8UMX3_9EURO</name>
<protein>
    <submittedName>
        <fullName evidence="1">Uncharacterized protein</fullName>
    </submittedName>
</protein>